<keyword evidence="1" id="KW-0732">Signal</keyword>
<dbReference type="Gene3D" id="2.80.10.50">
    <property type="match status" value="2"/>
</dbReference>
<evidence type="ECO:0000256" key="1">
    <source>
        <dbReference type="SAM" id="SignalP"/>
    </source>
</evidence>
<sequence>MTVAVAVALAALPSGPAVAEEESGKPAQISLRLAADPDRVLRVPAGTGQGEPWTVGDWTGGEDELWEPLGDSGKFNFKSVSNGLCSHRPVVDGGDIGAWDCAKSEGWTFVKKGDGYQIVDQRRGSCLAAASGRATTLPCSAAGSEEDVWLPVWEHRAAEPGFPEAITLRLYVDTGQAAVVSGNSTANGTQLMLWQIQDMPVYQWNPTAYQAPNGTRVWGLANVNSGLCANVAGGGAVDGTAIIQWPCGGQQNAVWWFAAQGAGYQVGGLESGKCLNVAGGAIPGQPLVLYTCQPGGAVNDVWLPVWEPND</sequence>
<comment type="caution">
    <text evidence="3">The sequence shown here is derived from an EMBL/GenBank/DDBJ whole genome shotgun (WGS) entry which is preliminary data.</text>
</comment>
<dbReference type="RefSeq" id="WP_184790729.1">
    <property type="nucleotide sequence ID" value="NZ_BONT01000066.1"/>
</dbReference>
<dbReference type="PROSITE" id="PS50231">
    <property type="entry name" value="RICIN_B_LECTIN"/>
    <property type="match status" value="1"/>
</dbReference>
<dbReference type="Pfam" id="PF14200">
    <property type="entry name" value="RicinB_lectin_2"/>
    <property type="match status" value="1"/>
</dbReference>
<accession>A0A841FKQ9</accession>
<protein>
    <recommendedName>
        <fullName evidence="2">Ricin B lectin domain-containing protein</fullName>
    </recommendedName>
</protein>
<organism evidence="3 4">
    <name type="scientific">Phytomonospora endophytica</name>
    <dbReference type="NCBI Taxonomy" id="714109"/>
    <lineage>
        <taxon>Bacteria</taxon>
        <taxon>Bacillati</taxon>
        <taxon>Actinomycetota</taxon>
        <taxon>Actinomycetes</taxon>
        <taxon>Micromonosporales</taxon>
        <taxon>Micromonosporaceae</taxon>
        <taxon>Phytomonospora</taxon>
    </lineage>
</organism>
<dbReference type="Proteomes" id="UP000548476">
    <property type="component" value="Unassembled WGS sequence"/>
</dbReference>
<gene>
    <name evidence="3" type="ORF">HNR73_005801</name>
</gene>
<keyword evidence="4" id="KW-1185">Reference proteome</keyword>
<dbReference type="InterPro" id="IPR000772">
    <property type="entry name" value="Ricin_B_lectin"/>
</dbReference>
<proteinExistence type="predicted"/>
<dbReference type="CDD" id="cd00161">
    <property type="entry name" value="beta-trefoil_Ricin-like"/>
    <property type="match status" value="2"/>
</dbReference>
<dbReference type="AlphaFoldDB" id="A0A841FKQ9"/>
<dbReference type="InterPro" id="IPR035992">
    <property type="entry name" value="Ricin_B-like_lectins"/>
</dbReference>
<reference evidence="3 4" key="1">
    <citation type="submission" date="2020-08" db="EMBL/GenBank/DDBJ databases">
        <title>Genomic Encyclopedia of Type Strains, Phase IV (KMG-IV): sequencing the most valuable type-strain genomes for metagenomic binning, comparative biology and taxonomic classification.</title>
        <authorList>
            <person name="Goeker M."/>
        </authorList>
    </citation>
    <scope>NUCLEOTIDE SEQUENCE [LARGE SCALE GENOMIC DNA]</scope>
    <source>
        <strain evidence="3 4">YIM 65646</strain>
    </source>
</reference>
<dbReference type="EMBL" id="JACHGT010000014">
    <property type="protein sequence ID" value="MBB6037921.1"/>
    <property type="molecule type" value="Genomic_DNA"/>
</dbReference>
<feature type="domain" description="Ricin B lectin" evidence="2">
    <location>
        <begin position="203"/>
        <end position="290"/>
    </location>
</feature>
<dbReference type="SUPFAM" id="SSF50370">
    <property type="entry name" value="Ricin B-like lectins"/>
    <property type="match status" value="2"/>
</dbReference>
<evidence type="ECO:0000313" key="3">
    <source>
        <dbReference type="EMBL" id="MBB6037921.1"/>
    </source>
</evidence>
<name>A0A841FKQ9_9ACTN</name>
<feature type="chain" id="PRO_5032306910" description="Ricin B lectin domain-containing protein" evidence="1">
    <location>
        <begin position="20"/>
        <end position="310"/>
    </location>
</feature>
<evidence type="ECO:0000259" key="2">
    <source>
        <dbReference type="Pfam" id="PF14200"/>
    </source>
</evidence>
<evidence type="ECO:0000313" key="4">
    <source>
        <dbReference type="Proteomes" id="UP000548476"/>
    </source>
</evidence>
<feature type="signal peptide" evidence="1">
    <location>
        <begin position="1"/>
        <end position="19"/>
    </location>
</feature>